<accession>A0A7R8WNC0</accession>
<reference evidence="2" key="1">
    <citation type="submission" date="2020-11" db="EMBL/GenBank/DDBJ databases">
        <authorList>
            <person name="Tran Van P."/>
        </authorList>
    </citation>
    <scope>NUCLEOTIDE SEQUENCE</scope>
</reference>
<dbReference type="AlphaFoldDB" id="A0A7R8WNC0"/>
<name>A0A7R8WNC0_9CRUS</name>
<sequence>MEVPFSIGTPHTDKKSARKDRRRYGRQDSRLVGSVRWYLFAFPLKSCDVDLVEALILPPTSSSSSISISQLRFADKGQLPSAAVLRCARDATLRRVALSTSPHFLHHQCLRVCCSCEPSRRAFLCLSGMLFNCARCPKEDSSPSSNSPSHDPRLTSTTPGSNNSSPEKSESQKGSSNVFMHFLLRAFRQDEYLQRRSEKHMSKKRRQQELVIPKVIVQSASGYVEELGFDEKGAKTINRYKRKNSKEDSLKPPPSSSCANASASTSSPSSTPESSRKKPSFSISVDSDAEEHP</sequence>
<gene>
    <name evidence="2" type="ORF">CTOB1V02_LOCUS11568</name>
</gene>
<organism evidence="2">
    <name type="scientific">Cyprideis torosa</name>
    <dbReference type="NCBI Taxonomy" id="163714"/>
    <lineage>
        <taxon>Eukaryota</taxon>
        <taxon>Metazoa</taxon>
        <taxon>Ecdysozoa</taxon>
        <taxon>Arthropoda</taxon>
        <taxon>Crustacea</taxon>
        <taxon>Oligostraca</taxon>
        <taxon>Ostracoda</taxon>
        <taxon>Podocopa</taxon>
        <taxon>Podocopida</taxon>
        <taxon>Cytherocopina</taxon>
        <taxon>Cytheroidea</taxon>
        <taxon>Cytherideidae</taxon>
        <taxon>Cyprideis</taxon>
    </lineage>
</organism>
<evidence type="ECO:0000256" key="1">
    <source>
        <dbReference type="SAM" id="MobiDB-lite"/>
    </source>
</evidence>
<feature type="region of interest" description="Disordered" evidence="1">
    <location>
        <begin position="239"/>
        <end position="293"/>
    </location>
</feature>
<feature type="region of interest" description="Disordered" evidence="1">
    <location>
        <begin position="140"/>
        <end position="175"/>
    </location>
</feature>
<dbReference type="EMBL" id="OB666881">
    <property type="protein sequence ID" value="CAD7233749.1"/>
    <property type="molecule type" value="Genomic_DNA"/>
</dbReference>
<protein>
    <submittedName>
        <fullName evidence="2">Uncharacterized protein</fullName>
    </submittedName>
</protein>
<evidence type="ECO:0000313" key="2">
    <source>
        <dbReference type="EMBL" id="CAD7233749.1"/>
    </source>
</evidence>
<proteinExistence type="predicted"/>
<feature type="compositionally biased region" description="Low complexity" evidence="1">
    <location>
        <begin position="256"/>
        <end position="273"/>
    </location>
</feature>
<feature type="region of interest" description="Disordered" evidence="1">
    <location>
        <begin position="1"/>
        <end position="23"/>
    </location>
</feature>
<feature type="compositionally biased region" description="Low complexity" evidence="1">
    <location>
        <begin position="142"/>
        <end position="166"/>
    </location>
</feature>